<dbReference type="Proteomes" id="UP000070620">
    <property type="component" value="Unassembled WGS sequence"/>
</dbReference>
<feature type="transmembrane region" description="Helical" evidence="2">
    <location>
        <begin position="57"/>
        <end position="75"/>
    </location>
</feature>
<organism evidence="3 4">
    <name type="scientific">Micromonospora rosaria</name>
    <dbReference type="NCBI Taxonomy" id="47874"/>
    <lineage>
        <taxon>Bacteria</taxon>
        <taxon>Bacillati</taxon>
        <taxon>Actinomycetota</taxon>
        <taxon>Actinomycetes</taxon>
        <taxon>Micromonosporales</taxon>
        <taxon>Micromonosporaceae</taxon>
        <taxon>Micromonospora</taxon>
    </lineage>
</organism>
<keyword evidence="2" id="KW-1133">Transmembrane helix</keyword>
<proteinExistence type="predicted"/>
<reference evidence="3 4" key="1">
    <citation type="submission" date="2016-01" db="EMBL/GenBank/DDBJ databases">
        <title>Whole genome sequence and analysis of Micromonospora rosaria DSM 803, which can produce antibacterial substance rosamicin.</title>
        <authorList>
            <person name="Yang H."/>
            <person name="He X."/>
            <person name="Zhu D."/>
        </authorList>
    </citation>
    <scope>NUCLEOTIDE SEQUENCE [LARGE SCALE GENOMIC DNA]</scope>
    <source>
        <strain evidence="3 4">DSM 803</strain>
    </source>
</reference>
<dbReference type="AlphaFoldDB" id="A0A136PWK7"/>
<comment type="caution">
    <text evidence="3">The sequence shown here is derived from an EMBL/GenBank/DDBJ whole genome shotgun (WGS) entry which is preliminary data.</text>
</comment>
<dbReference type="RefSeq" id="WP_067360879.1">
    <property type="nucleotide sequence ID" value="NZ_JBIUBN010000005.1"/>
</dbReference>
<gene>
    <name evidence="3" type="ORF">AWW66_05925</name>
</gene>
<evidence type="ECO:0000256" key="2">
    <source>
        <dbReference type="SAM" id="Phobius"/>
    </source>
</evidence>
<keyword evidence="2" id="KW-0472">Membrane</keyword>
<keyword evidence="4" id="KW-1185">Reference proteome</keyword>
<evidence type="ECO:0000313" key="3">
    <source>
        <dbReference type="EMBL" id="KXK62869.1"/>
    </source>
</evidence>
<feature type="region of interest" description="Disordered" evidence="1">
    <location>
        <begin position="10"/>
        <end position="29"/>
    </location>
</feature>
<evidence type="ECO:0000313" key="4">
    <source>
        <dbReference type="Proteomes" id="UP000070620"/>
    </source>
</evidence>
<keyword evidence="2" id="KW-0812">Transmembrane</keyword>
<sequence length="347" mass="36966">MNAADEVRRLLGGLDPVRGSRPEDEQRRTRDLARILASDPADLAGSTGRRAVPRRRLVLAAGGAVLAVAVGGVAVQTVRQPQPAYAATPAILTYGPPASAEPASTRLRRLAAVAAGQPAPQRPAGTVEHLESANWFLDSSTTGGRTTSAVVPQQWRSWRTDDDAGRTIRRTLPPTFRSAADRQEWVRRGGRIESSEQTEDFAAGEFSSVWRGPVPTDAATLREWLTAGQSAHPAPVQYLEDLAQLAGLRLLGPAQRAAALTLLAELPGVTVTGTVTDRAGRAGEAFSITSDAHGLPAQYTVIVDPRSGALLGYEEVLTERAGMLNVTIPAVITYRSYLVADYAPMPR</sequence>
<accession>A0A136PWK7</accession>
<dbReference type="InterPro" id="IPR047789">
    <property type="entry name" value="CU044_5270-like"/>
</dbReference>
<feature type="compositionally biased region" description="Basic and acidic residues" evidence="1">
    <location>
        <begin position="18"/>
        <end position="29"/>
    </location>
</feature>
<dbReference type="OrthoDB" id="3425969at2"/>
<name>A0A136PWK7_9ACTN</name>
<evidence type="ECO:0008006" key="5">
    <source>
        <dbReference type="Google" id="ProtNLM"/>
    </source>
</evidence>
<protein>
    <recommendedName>
        <fullName evidence="5">CU044_5270 family protein</fullName>
    </recommendedName>
</protein>
<evidence type="ECO:0000256" key="1">
    <source>
        <dbReference type="SAM" id="MobiDB-lite"/>
    </source>
</evidence>
<dbReference type="EMBL" id="LRQV01000012">
    <property type="protein sequence ID" value="KXK62869.1"/>
    <property type="molecule type" value="Genomic_DNA"/>
</dbReference>
<dbReference type="NCBIfam" id="NF038083">
    <property type="entry name" value="CU044_5270_fam"/>
    <property type="match status" value="1"/>
</dbReference>